<evidence type="ECO:0000259" key="2">
    <source>
        <dbReference type="Pfam" id="PF06746"/>
    </source>
</evidence>
<feature type="compositionally biased region" description="Low complexity" evidence="1">
    <location>
        <begin position="196"/>
        <end position="215"/>
    </location>
</feature>
<dbReference type="InterPro" id="IPR009605">
    <property type="entry name" value="DUF1216"/>
</dbReference>
<proteinExistence type="predicted"/>
<gene>
    <name evidence="3" type="ORF">BRAA02T08608Z</name>
</gene>
<protein>
    <recommendedName>
        <fullName evidence="2">DUF1216 domain-containing protein</fullName>
    </recommendedName>
</protein>
<feature type="compositionally biased region" description="Basic and acidic residues" evidence="1">
    <location>
        <begin position="524"/>
        <end position="536"/>
    </location>
</feature>
<feature type="region of interest" description="Disordered" evidence="1">
    <location>
        <begin position="195"/>
        <end position="452"/>
    </location>
</feature>
<dbReference type="Pfam" id="PF06746">
    <property type="entry name" value="DUF1216"/>
    <property type="match status" value="1"/>
</dbReference>
<accession>A0A3P6AVV6</accession>
<feature type="compositionally biased region" description="Low complexity" evidence="1">
    <location>
        <begin position="229"/>
        <end position="446"/>
    </location>
</feature>
<dbReference type="PANTHER" id="PTHR31607:SF22">
    <property type="entry name" value="DUF1216 DOMAIN-CONTAINING PROTEIN"/>
    <property type="match status" value="1"/>
</dbReference>
<name>A0A3P6AVV6_BRACM</name>
<feature type="region of interest" description="Disordered" evidence="1">
    <location>
        <begin position="512"/>
        <end position="537"/>
    </location>
</feature>
<organism evidence="3">
    <name type="scientific">Brassica campestris</name>
    <name type="common">Field mustard</name>
    <dbReference type="NCBI Taxonomy" id="3711"/>
    <lineage>
        <taxon>Eukaryota</taxon>
        <taxon>Viridiplantae</taxon>
        <taxon>Streptophyta</taxon>
        <taxon>Embryophyta</taxon>
        <taxon>Tracheophyta</taxon>
        <taxon>Spermatophyta</taxon>
        <taxon>Magnoliopsida</taxon>
        <taxon>eudicotyledons</taxon>
        <taxon>Gunneridae</taxon>
        <taxon>Pentapetalae</taxon>
        <taxon>rosids</taxon>
        <taxon>malvids</taxon>
        <taxon>Brassicales</taxon>
        <taxon>Brassicaceae</taxon>
        <taxon>Brassiceae</taxon>
        <taxon>Brassica</taxon>
    </lineage>
</organism>
<evidence type="ECO:0000313" key="3">
    <source>
        <dbReference type="EMBL" id="VDC92003.1"/>
    </source>
</evidence>
<dbReference type="EMBL" id="LR031573">
    <property type="protein sequence ID" value="VDC92003.1"/>
    <property type="molecule type" value="Genomic_DNA"/>
</dbReference>
<dbReference type="AlphaFoldDB" id="A0A3P6AVV6"/>
<feature type="domain" description="DUF1216" evidence="2">
    <location>
        <begin position="478"/>
        <end position="605"/>
    </location>
</feature>
<feature type="compositionally biased region" description="Low complexity" evidence="1">
    <location>
        <begin position="590"/>
        <end position="620"/>
    </location>
</feature>
<evidence type="ECO:0000256" key="1">
    <source>
        <dbReference type="SAM" id="MobiDB-lite"/>
    </source>
</evidence>
<feature type="region of interest" description="Disordered" evidence="1">
    <location>
        <begin position="588"/>
        <end position="627"/>
    </location>
</feature>
<reference evidence="3" key="1">
    <citation type="submission" date="2018-11" db="EMBL/GenBank/DDBJ databases">
        <authorList>
            <consortium name="Genoscope - CEA"/>
            <person name="William W."/>
        </authorList>
    </citation>
    <scope>NUCLEOTIDE SEQUENCE</scope>
</reference>
<sequence length="627" mass="65043">MADKNVLAICLVFLVASTVVYEAQGTFLLKMYLRRKMFRRARDFTPFACKGMLFLIKRLRGGCPATREFKKFFSLFTSYVKFISNASATSKSTDTQITSQVDGLASAMSELTAVKGRAPSNSNFRETMLSMGKTLIEQKRSTSQRMTHQQKKMLVAAMVQWTKTVVTLVKTAVETAGKSIDVSNLGLDVDVNSIVGSGSDESPESGSGSNTNSGSIIYEDTTGGGSGSPSGSPGCSPSSTTTTQSDGSTMGSQSGTATESPSGTTTESPSGTTTDSPSGSPTDTPSGTTTETPSGTGTGSPSGSPTDSPSGATTDSPSETTTESPSDTTMGSPSGSPTDSPSGETTDSPSETTMGSPSGSPTDSPSGETTDSPSETTMGSPSGSPTDSPNSPSSTTTGGPSGSPTDSPSGSPTDSPSGSPTASEDATSNTNSQSSQSSTSSSSTTSAKEVEIQTSKEARSFIHGLEKKYAGTVQLDTFFEKLKTSMSASTKISNTDEKRFVSKMSSAVSSVSEAATTVTSKLAKSPEAKNRMESSQEKLMNTYKELEEVNSKIVSENKGKTVSSAQKSELKQILSKWEQVTTQFVENLVSSSSSSSSSSQSQQSQQSQKSHQSEQSQQGSTMKTETN</sequence>
<dbReference type="PANTHER" id="PTHR31607">
    <property type="entry name" value="DUF1216 DOMAIN-CONTAINING PROTEIN-RELATED"/>
    <property type="match status" value="1"/>
</dbReference>